<dbReference type="EMBL" id="CAMXCT020001594">
    <property type="protein sequence ID" value="CAL1144853.1"/>
    <property type="molecule type" value="Genomic_DNA"/>
</dbReference>
<name>A0A9P1CIU9_9DINO</name>
<proteinExistence type="predicted"/>
<accession>A0A9P1CIU9</accession>
<dbReference type="EMBL" id="CAMXCT030001594">
    <property type="protein sequence ID" value="CAL4778790.1"/>
    <property type="molecule type" value="Genomic_DNA"/>
</dbReference>
<gene>
    <name evidence="1" type="ORF">C1SCF055_LOCUS18383</name>
</gene>
<comment type="caution">
    <text evidence="1">The sequence shown here is derived from an EMBL/GenBank/DDBJ whole genome shotgun (WGS) entry which is preliminary data.</text>
</comment>
<dbReference type="EMBL" id="CAMXCT010001594">
    <property type="protein sequence ID" value="CAI3991478.1"/>
    <property type="molecule type" value="Genomic_DNA"/>
</dbReference>
<evidence type="ECO:0000313" key="2">
    <source>
        <dbReference type="EMBL" id="CAL4778790.1"/>
    </source>
</evidence>
<protein>
    <submittedName>
        <fullName evidence="1">Uncharacterized protein</fullName>
    </submittedName>
</protein>
<reference evidence="1" key="1">
    <citation type="submission" date="2022-10" db="EMBL/GenBank/DDBJ databases">
        <authorList>
            <person name="Chen Y."/>
            <person name="Dougan E. K."/>
            <person name="Chan C."/>
            <person name="Rhodes N."/>
            <person name="Thang M."/>
        </authorList>
    </citation>
    <scope>NUCLEOTIDE SEQUENCE</scope>
</reference>
<dbReference type="AlphaFoldDB" id="A0A9P1CIU9"/>
<evidence type="ECO:0000313" key="3">
    <source>
        <dbReference type="Proteomes" id="UP001152797"/>
    </source>
</evidence>
<sequence>MSADASNGCSAGLQELEAAVTSNWNNLFADQSKNGVEKMKSWWKPLETWIMSEPAHPLRAMDFAGPDGEFSVLRHTTFGKLHAQVRVQCTCNDTEGTTNANCCLHGDQIALTDLVWEIVKVTHEVFNDQFMSFANVFLDETVRGWAVPVDDAWKHLNLKASDAGILVSVRAAYVIQLAVTLASRTSQNLKPMFKALERPHNVKFLSDMDSCLLSCESMNSCWCAALTDLLANGRFDIKQVLQEAKVSSVTPVALALGLAASSVVVTSADDEKADDQDNTSAIFTWTELMKFGSTETVPPADQLVRLQLFLHAELVSYANKIESKYRDLMCVLVEQEKEGPKRRGHNVTGSKSTVLFKLDDTIELLRSAQDENLLLCKLPKDFQLVFFGNVSRLAQFI</sequence>
<organism evidence="1">
    <name type="scientific">Cladocopium goreaui</name>
    <dbReference type="NCBI Taxonomy" id="2562237"/>
    <lineage>
        <taxon>Eukaryota</taxon>
        <taxon>Sar</taxon>
        <taxon>Alveolata</taxon>
        <taxon>Dinophyceae</taxon>
        <taxon>Suessiales</taxon>
        <taxon>Symbiodiniaceae</taxon>
        <taxon>Cladocopium</taxon>
    </lineage>
</organism>
<keyword evidence="3" id="KW-1185">Reference proteome</keyword>
<dbReference type="Proteomes" id="UP001152797">
    <property type="component" value="Unassembled WGS sequence"/>
</dbReference>
<reference evidence="2 3" key="2">
    <citation type="submission" date="2024-05" db="EMBL/GenBank/DDBJ databases">
        <authorList>
            <person name="Chen Y."/>
            <person name="Shah S."/>
            <person name="Dougan E. K."/>
            <person name="Thang M."/>
            <person name="Chan C."/>
        </authorList>
    </citation>
    <scope>NUCLEOTIDE SEQUENCE [LARGE SCALE GENOMIC DNA]</scope>
</reference>
<evidence type="ECO:0000313" key="1">
    <source>
        <dbReference type="EMBL" id="CAI3991478.1"/>
    </source>
</evidence>